<evidence type="ECO:0000256" key="2">
    <source>
        <dbReference type="ARBA" id="ARBA00022723"/>
    </source>
</evidence>
<accession>A0A4Z2DH00</accession>
<dbReference type="EMBL" id="SKCS01000143">
    <property type="protein sequence ID" value="TNN15773.1"/>
    <property type="molecule type" value="Genomic_DNA"/>
</dbReference>
<comment type="caution">
    <text evidence="6">The sequence shown here is derived from an EMBL/GenBank/DDBJ whole genome shotgun (WGS) entry which is preliminary data.</text>
</comment>
<evidence type="ECO:0000313" key="6">
    <source>
        <dbReference type="EMBL" id="TNN15773.1"/>
    </source>
</evidence>
<dbReference type="STRING" id="6182.A0A4Z2DH00"/>
<dbReference type="AlphaFoldDB" id="A0A4Z2DH00"/>
<feature type="compositionally biased region" description="Low complexity" evidence="4">
    <location>
        <begin position="229"/>
        <end position="242"/>
    </location>
</feature>
<comment type="similarity">
    <text evidence="1">Belongs to the yippee family.</text>
</comment>
<dbReference type="InterPro" id="IPR004910">
    <property type="entry name" value="Yippee/Mis18/Cereblon"/>
</dbReference>
<feature type="compositionally biased region" description="Basic and acidic residues" evidence="4">
    <location>
        <begin position="373"/>
        <end position="384"/>
    </location>
</feature>
<sequence>MVKGKFQTYFPFEKNCLTYSCLHCRAHLARHDDLISKSFQGSQGRAYLFNQAVNIRCAEAKQRVLLTGLHFVADIFCACCDTALGWKYERAFEPSQRYKEGKVIIELVHLFKDNRWDVEWLYPLYLSNTTANDSSTTGRASNYTKSHSVSACDYHHNETEKSKSSLCSPPIATSSSLSSTDGGVFESSTTNLIDPNEESCTDFVQHHHYHHSHQPPHHHHHQHHYHLNTSSSSSSTQVHQSSFSLMSSDSTSLSYRLSSSLNATGWAFRIPPLVTSNNDSHVNKDAYLLDLSDSGRVSDYCHNSTSTSATENIGHFNLVCSTDNNNDNNDSDVDNIDYVALNNVNMDKTSARNYMDDKTRSTDNQTSIIVDNNAHKDGDEEHLVENPTKSKSPTPVTIKLYPEGQKDNPTDNDNSGYSCLETDAYDILENINNRNNRRPMDDLCLRKLSQYSTPQARRVSKINSQNLRVTFNSNLGKLNRKRPKYRLRASSASPSRDFLLLTGSDNDDEEEESTDNRSSDFIDFNRQTHNIVQVQD</sequence>
<protein>
    <submittedName>
        <fullName evidence="6">Protein yippee-like 1 isoform 2</fullName>
    </submittedName>
</protein>
<dbReference type="GO" id="GO:0046872">
    <property type="term" value="F:metal ion binding"/>
    <property type="evidence" value="ECO:0007669"/>
    <property type="project" value="UniProtKB-KW"/>
</dbReference>
<feature type="compositionally biased region" description="Basic residues" evidence="4">
    <location>
        <begin position="207"/>
        <end position="226"/>
    </location>
</feature>
<keyword evidence="2" id="KW-0479">Metal-binding</keyword>
<dbReference type="Pfam" id="PF03226">
    <property type="entry name" value="Yippee-Mis18"/>
    <property type="match status" value="1"/>
</dbReference>
<feature type="region of interest" description="Disordered" evidence="4">
    <location>
        <begin position="355"/>
        <end position="417"/>
    </location>
</feature>
<dbReference type="InterPro" id="IPR034751">
    <property type="entry name" value="Yippee"/>
</dbReference>
<feature type="region of interest" description="Disordered" evidence="4">
    <location>
        <begin position="497"/>
        <end position="524"/>
    </location>
</feature>
<feature type="domain" description="Yippee" evidence="5">
    <location>
        <begin position="17"/>
        <end position="114"/>
    </location>
</feature>
<evidence type="ECO:0000313" key="7">
    <source>
        <dbReference type="Proteomes" id="UP000311919"/>
    </source>
</evidence>
<dbReference type="Proteomes" id="UP000311919">
    <property type="component" value="Unassembled WGS sequence"/>
</dbReference>
<keyword evidence="3" id="KW-0862">Zinc</keyword>
<keyword evidence="7" id="KW-1185">Reference proteome</keyword>
<dbReference type="PANTHER" id="PTHR13848">
    <property type="entry name" value="PROTEIN YIPPEE-LIKE CG15309-RELATED"/>
    <property type="match status" value="1"/>
</dbReference>
<proteinExistence type="inferred from homology"/>
<dbReference type="PROSITE" id="PS51792">
    <property type="entry name" value="YIPPEE"/>
    <property type="match status" value="1"/>
</dbReference>
<evidence type="ECO:0000259" key="5">
    <source>
        <dbReference type="PROSITE" id="PS51792"/>
    </source>
</evidence>
<evidence type="ECO:0000256" key="4">
    <source>
        <dbReference type="SAM" id="MobiDB-lite"/>
    </source>
</evidence>
<dbReference type="InterPro" id="IPR039058">
    <property type="entry name" value="Yippee_fam"/>
</dbReference>
<evidence type="ECO:0000256" key="3">
    <source>
        <dbReference type="ARBA" id="ARBA00022833"/>
    </source>
</evidence>
<gene>
    <name evidence="6" type="ORF">EWB00_001139</name>
</gene>
<organism evidence="6 7">
    <name type="scientific">Schistosoma japonicum</name>
    <name type="common">Blood fluke</name>
    <dbReference type="NCBI Taxonomy" id="6182"/>
    <lineage>
        <taxon>Eukaryota</taxon>
        <taxon>Metazoa</taxon>
        <taxon>Spiralia</taxon>
        <taxon>Lophotrochozoa</taxon>
        <taxon>Platyhelminthes</taxon>
        <taxon>Trematoda</taxon>
        <taxon>Digenea</taxon>
        <taxon>Strigeidida</taxon>
        <taxon>Schistosomatoidea</taxon>
        <taxon>Schistosomatidae</taxon>
        <taxon>Schistosoma</taxon>
    </lineage>
</organism>
<name>A0A4Z2DH00_SCHJA</name>
<reference evidence="6 7" key="1">
    <citation type="submission" date="2019-03" db="EMBL/GenBank/DDBJ databases">
        <title>An improved genome assembly of the fluke Schistosoma japonicum.</title>
        <authorList>
            <person name="Hu W."/>
            <person name="Luo F."/>
            <person name="Yin M."/>
            <person name="Mo X."/>
            <person name="Sun C."/>
            <person name="Wu Q."/>
            <person name="Zhu B."/>
            <person name="Xiang M."/>
            <person name="Wang J."/>
            <person name="Wang Y."/>
            <person name="Zhang T."/>
            <person name="Xu B."/>
            <person name="Zheng H."/>
            <person name="Feng Z."/>
        </authorList>
    </citation>
    <scope>NUCLEOTIDE SEQUENCE [LARGE SCALE GENOMIC DNA]</scope>
    <source>
        <strain evidence="6">HuSjv2</strain>
        <tissue evidence="6">Worms</tissue>
    </source>
</reference>
<dbReference type="OrthoDB" id="6407410at2759"/>
<feature type="region of interest" description="Disordered" evidence="4">
    <location>
        <begin position="207"/>
        <end position="242"/>
    </location>
</feature>
<evidence type="ECO:0000256" key="1">
    <source>
        <dbReference type="ARBA" id="ARBA00005613"/>
    </source>
</evidence>